<keyword evidence="6" id="KW-0687">Ribonucleoprotein</keyword>
<dbReference type="PANTHER" id="PTHR21244:SF1">
    <property type="entry name" value="SMALL RIBOSOMAL SUBUNIT PROTEIN US3M"/>
    <property type="match status" value="1"/>
</dbReference>
<feature type="region of interest" description="Disordered" evidence="7">
    <location>
        <begin position="1"/>
        <end position="34"/>
    </location>
</feature>
<evidence type="ECO:0000256" key="5">
    <source>
        <dbReference type="ARBA" id="ARBA00023128"/>
    </source>
</evidence>
<gene>
    <name evidence="9" type="primary">MRPS24</name>
</gene>
<keyword evidence="8" id="KW-1185">Reference proteome</keyword>
<dbReference type="PANTHER" id="PTHR21244">
    <property type="entry name" value="MITOCHONDRIAL 28S RIBOSOMAL PROTEIN S24"/>
    <property type="match status" value="1"/>
</dbReference>
<evidence type="ECO:0000256" key="1">
    <source>
        <dbReference type="ARBA" id="ARBA00004173"/>
    </source>
</evidence>
<protein>
    <submittedName>
        <fullName evidence="9">Small ribosomal subunit protein uS3m isoform X2</fullName>
    </submittedName>
</protein>
<keyword evidence="4" id="KW-0689">Ribosomal protein</keyword>
<comment type="similarity">
    <text evidence="2">Belongs to the universal ribosomal protein uS3 family.</text>
</comment>
<dbReference type="InterPro" id="IPR026146">
    <property type="entry name" value="Ribosomal_uS3m"/>
</dbReference>
<dbReference type="Proteomes" id="UP001652642">
    <property type="component" value="Chromosome 8"/>
</dbReference>
<evidence type="ECO:0000313" key="8">
    <source>
        <dbReference type="Proteomes" id="UP001652642"/>
    </source>
</evidence>
<accession>A0ABM5EPT8</accession>
<evidence type="ECO:0000256" key="6">
    <source>
        <dbReference type="ARBA" id="ARBA00023274"/>
    </source>
</evidence>
<comment type="subcellular location">
    <subcellularLocation>
        <location evidence="1">Mitochondrion</location>
    </subcellularLocation>
</comment>
<proteinExistence type="inferred from homology"/>
<keyword evidence="3" id="KW-0809">Transit peptide</keyword>
<evidence type="ECO:0000256" key="3">
    <source>
        <dbReference type="ARBA" id="ARBA00022946"/>
    </source>
</evidence>
<feature type="compositionally biased region" description="Basic and acidic residues" evidence="7">
    <location>
        <begin position="1"/>
        <end position="12"/>
    </location>
</feature>
<keyword evidence="5" id="KW-0496">Mitochondrion</keyword>
<organism evidence="8 9">
    <name type="scientific">Pogona vitticeps</name>
    <name type="common">central bearded dragon</name>
    <dbReference type="NCBI Taxonomy" id="103695"/>
    <lineage>
        <taxon>Eukaryota</taxon>
        <taxon>Metazoa</taxon>
        <taxon>Chordata</taxon>
        <taxon>Craniata</taxon>
        <taxon>Vertebrata</taxon>
        <taxon>Euteleostomi</taxon>
        <taxon>Lepidosauria</taxon>
        <taxon>Squamata</taxon>
        <taxon>Bifurcata</taxon>
        <taxon>Unidentata</taxon>
        <taxon>Episquamata</taxon>
        <taxon>Toxicofera</taxon>
        <taxon>Iguania</taxon>
        <taxon>Acrodonta</taxon>
        <taxon>Agamidae</taxon>
        <taxon>Amphibolurinae</taxon>
        <taxon>Pogona</taxon>
    </lineage>
</organism>
<reference evidence="9" key="1">
    <citation type="submission" date="2025-08" db="UniProtKB">
        <authorList>
            <consortium name="RefSeq"/>
        </authorList>
    </citation>
    <scope>IDENTIFICATION</scope>
</reference>
<evidence type="ECO:0000256" key="2">
    <source>
        <dbReference type="ARBA" id="ARBA00010761"/>
    </source>
</evidence>
<dbReference type="GeneID" id="110072066"/>
<evidence type="ECO:0000256" key="4">
    <source>
        <dbReference type="ARBA" id="ARBA00022980"/>
    </source>
</evidence>
<dbReference type="RefSeq" id="XP_072835169.1">
    <property type="nucleotide sequence ID" value="XM_072979068.1"/>
</dbReference>
<dbReference type="Pfam" id="PF14955">
    <property type="entry name" value="MRP-S24"/>
    <property type="match status" value="1"/>
</dbReference>
<evidence type="ECO:0000256" key="7">
    <source>
        <dbReference type="SAM" id="MobiDB-lite"/>
    </source>
</evidence>
<sequence>MEGRKEGRKEGRQAYPTATPMQNSSKGDDTPQLPFLSVGPGLDTAWAATRGGGGGPRWLLWAGQGFHTSVARPKAKAARIRSGKGIIPVTYEEAHPPHYIAHRKGWLSQHTSHLCGEEGAAERAVEDVFIRKFIYGTFHGCLANEIVLKRRANMLIICAVFVQKMLPHKLYFLIGYTEVLLSYLYKCPVKMEVQTVPEKVIYKYV</sequence>
<name>A0ABM5EPT8_9SAUR</name>
<evidence type="ECO:0000313" key="9">
    <source>
        <dbReference type="RefSeq" id="XP_072835169.1"/>
    </source>
</evidence>